<dbReference type="Gene3D" id="2.30.40.10">
    <property type="entry name" value="Urease, subunit C, domain 1"/>
    <property type="match status" value="1"/>
</dbReference>
<comment type="caution">
    <text evidence="2">The sequence shown here is derived from an EMBL/GenBank/DDBJ whole genome shotgun (WGS) entry which is preliminary data.</text>
</comment>
<reference evidence="2 3" key="1">
    <citation type="submission" date="2022-06" db="EMBL/GenBank/DDBJ databases">
        <title>Isolation of gut microbiota from human fecal samples.</title>
        <authorList>
            <person name="Pamer E.G."/>
            <person name="Barat B."/>
            <person name="Waligurski E."/>
            <person name="Medina S."/>
            <person name="Paddock L."/>
            <person name="Mostad J."/>
        </authorList>
    </citation>
    <scope>NUCLEOTIDE SEQUENCE [LARGE SCALE GENOMIC DNA]</scope>
    <source>
        <strain evidence="2 3">SL.3.17</strain>
    </source>
</reference>
<dbReference type="InterPro" id="IPR057744">
    <property type="entry name" value="OTAase-like"/>
</dbReference>
<dbReference type="PANTHER" id="PTHR43135:SF3">
    <property type="entry name" value="ALPHA-D-RIBOSE 1-METHYLPHOSPHONATE 5-TRIPHOSPHATE DIPHOSPHATASE"/>
    <property type="match status" value="1"/>
</dbReference>
<dbReference type="SUPFAM" id="SSF51338">
    <property type="entry name" value="Composite domain of metallo-dependent hydrolases"/>
    <property type="match status" value="1"/>
</dbReference>
<feature type="domain" description="Amidohydrolase-related" evidence="1">
    <location>
        <begin position="57"/>
        <end position="410"/>
    </location>
</feature>
<dbReference type="Gene3D" id="3.20.20.140">
    <property type="entry name" value="Metal-dependent hydrolases"/>
    <property type="match status" value="1"/>
</dbReference>
<proteinExistence type="predicted"/>
<evidence type="ECO:0000313" key="2">
    <source>
        <dbReference type="EMBL" id="MCQ4637599.1"/>
    </source>
</evidence>
<dbReference type="InterPro" id="IPR051781">
    <property type="entry name" value="Metallo-dep_Hydrolase"/>
</dbReference>
<dbReference type="InterPro" id="IPR011059">
    <property type="entry name" value="Metal-dep_hydrolase_composite"/>
</dbReference>
<protein>
    <submittedName>
        <fullName evidence="2">Amidohydrolase family protein</fullName>
    </submittedName>
</protein>
<gene>
    <name evidence="2" type="ORF">NE619_12765</name>
</gene>
<dbReference type="PANTHER" id="PTHR43135">
    <property type="entry name" value="ALPHA-D-RIBOSE 1-METHYLPHOSPHONATE 5-TRIPHOSPHATE DIPHOSPHATASE"/>
    <property type="match status" value="1"/>
</dbReference>
<dbReference type="InterPro" id="IPR032466">
    <property type="entry name" value="Metal_Hydrolase"/>
</dbReference>
<evidence type="ECO:0000259" key="1">
    <source>
        <dbReference type="Pfam" id="PF01979"/>
    </source>
</evidence>
<dbReference type="SUPFAM" id="SSF51556">
    <property type="entry name" value="Metallo-dependent hydrolases"/>
    <property type="match status" value="1"/>
</dbReference>
<dbReference type="Pfam" id="PF01979">
    <property type="entry name" value="Amidohydro_1"/>
    <property type="match status" value="1"/>
</dbReference>
<dbReference type="CDD" id="cd01299">
    <property type="entry name" value="Met_dep_hydrolase_A"/>
    <property type="match status" value="1"/>
</dbReference>
<dbReference type="EMBL" id="JANFXK010000014">
    <property type="protein sequence ID" value="MCQ4637599.1"/>
    <property type="molecule type" value="Genomic_DNA"/>
</dbReference>
<organism evidence="2 3">
    <name type="scientific">Anaerovorax odorimutans</name>
    <dbReference type="NCBI Taxonomy" id="109327"/>
    <lineage>
        <taxon>Bacteria</taxon>
        <taxon>Bacillati</taxon>
        <taxon>Bacillota</taxon>
        <taxon>Clostridia</taxon>
        <taxon>Peptostreptococcales</taxon>
        <taxon>Anaerovoracaceae</taxon>
        <taxon>Anaerovorax</taxon>
    </lineage>
</organism>
<sequence length="412" mass="45540">MTEMKQYLITNCTLIDGCSNEARTNQNILIEDKKIAKISSQPISGVDAEVIDGQGKFVLPGLIDCHVHYGGTESPYCRDWVMESDIQQAMVSTAQCMKSLKHGFTTVRDISANGIYLRNMIKKGLLNGPRIVACGRGLSRTGGHGDSYEVPIEIVKRSHPWAVIADGQEEVRKAVRMLLREGSDCIKVWATGGGLWAWERETDQHYTYEELCVMVEEANYYGLPVASHCESAEGALASAKAGVTSIEHGEELSQECLEIMKEKDITLVPTIGLFFEWFSEYDPPIREGQQSFQGNTLGEKELNRIRTNFKAVYDMGIRIAVGADSFCDTLTPYGAYTHKEIHALVNAGMTPMEAIIAATKNGSILLGVNDITGTLEEGKFADLIMLEKDPLADIRNISRENIQLIMKEGTCI</sequence>
<name>A0ABT1RR13_9FIRM</name>
<dbReference type="Proteomes" id="UP001524502">
    <property type="component" value="Unassembled WGS sequence"/>
</dbReference>
<keyword evidence="3" id="KW-1185">Reference proteome</keyword>
<dbReference type="RefSeq" id="WP_256132786.1">
    <property type="nucleotide sequence ID" value="NZ_JANFXK010000014.1"/>
</dbReference>
<evidence type="ECO:0000313" key="3">
    <source>
        <dbReference type="Proteomes" id="UP001524502"/>
    </source>
</evidence>
<accession>A0ABT1RR13</accession>
<dbReference type="InterPro" id="IPR006680">
    <property type="entry name" value="Amidohydro-rel"/>
</dbReference>